<evidence type="ECO:0000256" key="3">
    <source>
        <dbReference type="ARBA" id="ARBA00022857"/>
    </source>
</evidence>
<dbReference type="Pfam" id="PF08501">
    <property type="entry name" value="Shikimate_dh_N"/>
    <property type="match status" value="1"/>
</dbReference>
<evidence type="ECO:0000259" key="7">
    <source>
        <dbReference type="Pfam" id="PF08501"/>
    </source>
</evidence>
<dbReference type="GO" id="GO:0008652">
    <property type="term" value="P:amino acid biosynthetic process"/>
    <property type="evidence" value="ECO:0007669"/>
    <property type="project" value="UniProtKB-KW"/>
</dbReference>
<dbReference type="InterPro" id="IPR006151">
    <property type="entry name" value="Shikm_DH/Glu-tRNA_Rdtase"/>
</dbReference>
<dbReference type="Gene3D" id="3.40.50.10860">
    <property type="entry name" value="Leucine Dehydrogenase, chain A, domain 1"/>
    <property type="match status" value="1"/>
</dbReference>
<dbReference type="EC" id="1.1.1.25" evidence="1"/>
<proteinExistence type="inferred from homology"/>
<evidence type="ECO:0000256" key="1">
    <source>
        <dbReference type="ARBA" id="ARBA00012962"/>
    </source>
</evidence>
<evidence type="ECO:0000259" key="8">
    <source>
        <dbReference type="Pfam" id="PF18317"/>
    </source>
</evidence>
<dbReference type="NCBIfam" id="TIGR00507">
    <property type="entry name" value="aroE"/>
    <property type="match status" value="1"/>
</dbReference>
<sequence>MYKLAVFGNPIEHSLSPDIHAQFAHQLGLKVEYNKILAPIDEFSKSAQQFADEGANGFNITVPFKLDAFNFATELTLNAKTAGAVNTIKIINDQYIGENTDGIGLVNDLINNLKIDLKDKVILILGAGGATQGILLPLLNQNPKRIMIANRTASKAEKLQRDFSTYGNTCGFGLEKIKDEPVDIIINATSASLDGKMPNIANGCANGAICYDLMYGKQTPFMNWAKDNNASIIADGLGMLVEQAACSFEFWTGSKPDTQAVIEKLRR</sequence>
<dbReference type="GO" id="GO:0009073">
    <property type="term" value="P:aromatic amino acid family biosynthetic process"/>
    <property type="evidence" value="ECO:0007669"/>
    <property type="project" value="UniProtKB-KW"/>
</dbReference>
<reference evidence="9" key="1">
    <citation type="submission" date="2016-10" db="EMBL/GenBank/DDBJ databases">
        <authorList>
            <person name="de Groot N.N."/>
        </authorList>
    </citation>
    <scope>NUCLEOTIDE SEQUENCE</scope>
</reference>
<evidence type="ECO:0000256" key="2">
    <source>
        <dbReference type="ARBA" id="ARBA00022605"/>
    </source>
</evidence>
<name>A0A1W1D8X7_9ZZZZ</name>
<dbReference type="GO" id="GO:0050661">
    <property type="term" value="F:NADP binding"/>
    <property type="evidence" value="ECO:0007669"/>
    <property type="project" value="InterPro"/>
</dbReference>
<dbReference type="UniPathway" id="UPA00053">
    <property type="reaction ID" value="UER00087"/>
</dbReference>
<dbReference type="InterPro" id="IPR041121">
    <property type="entry name" value="SDH_C"/>
</dbReference>
<dbReference type="GO" id="GO:0004764">
    <property type="term" value="F:shikimate 3-dehydrogenase (NADP+) activity"/>
    <property type="evidence" value="ECO:0007669"/>
    <property type="project" value="UniProtKB-EC"/>
</dbReference>
<dbReference type="InterPro" id="IPR022893">
    <property type="entry name" value="Shikimate_DH_fam"/>
</dbReference>
<accession>A0A1W1D8X7</accession>
<keyword evidence="4 9" id="KW-0560">Oxidoreductase</keyword>
<feature type="domain" description="Shikimate dehydrogenase substrate binding N-terminal" evidence="7">
    <location>
        <begin position="6"/>
        <end position="88"/>
    </location>
</feature>
<evidence type="ECO:0000259" key="6">
    <source>
        <dbReference type="Pfam" id="PF01488"/>
    </source>
</evidence>
<dbReference type="AlphaFoldDB" id="A0A1W1D8X7"/>
<dbReference type="InterPro" id="IPR013708">
    <property type="entry name" value="Shikimate_DH-bd_N"/>
</dbReference>
<dbReference type="HAMAP" id="MF_00222">
    <property type="entry name" value="Shikimate_DH_AroE"/>
    <property type="match status" value="1"/>
</dbReference>
<dbReference type="InterPro" id="IPR036291">
    <property type="entry name" value="NAD(P)-bd_dom_sf"/>
</dbReference>
<dbReference type="InterPro" id="IPR046346">
    <property type="entry name" value="Aminoacid_DH-like_N_sf"/>
</dbReference>
<organism evidence="9">
    <name type="scientific">hydrothermal vent metagenome</name>
    <dbReference type="NCBI Taxonomy" id="652676"/>
    <lineage>
        <taxon>unclassified sequences</taxon>
        <taxon>metagenomes</taxon>
        <taxon>ecological metagenomes</taxon>
    </lineage>
</organism>
<dbReference type="InterPro" id="IPR011342">
    <property type="entry name" value="Shikimate_DH"/>
</dbReference>
<dbReference type="CDD" id="cd01065">
    <property type="entry name" value="NAD_bind_Shikimate_DH"/>
    <property type="match status" value="1"/>
</dbReference>
<evidence type="ECO:0000313" key="9">
    <source>
        <dbReference type="EMBL" id="SFV76912.1"/>
    </source>
</evidence>
<dbReference type="Pfam" id="PF01488">
    <property type="entry name" value="Shikimate_DH"/>
    <property type="match status" value="1"/>
</dbReference>
<dbReference type="PANTHER" id="PTHR21089:SF1">
    <property type="entry name" value="BIFUNCTIONAL 3-DEHYDROQUINATE DEHYDRATASE_SHIKIMATE DEHYDROGENASE, CHLOROPLASTIC"/>
    <property type="match status" value="1"/>
</dbReference>
<evidence type="ECO:0000256" key="5">
    <source>
        <dbReference type="ARBA" id="ARBA00023141"/>
    </source>
</evidence>
<dbReference type="NCBIfam" id="NF001310">
    <property type="entry name" value="PRK00258.1-2"/>
    <property type="match status" value="1"/>
</dbReference>
<dbReference type="SUPFAM" id="SSF51735">
    <property type="entry name" value="NAD(P)-binding Rossmann-fold domains"/>
    <property type="match status" value="1"/>
</dbReference>
<feature type="domain" description="SDH C-terminal" evidence="8">
    <location>
        <begin position="236"/>
        <end position="266"/>
    </location>
</feature>
<dbReference type="Gene3D" id="3.40.50.720">
    <property type="entry name" value="NAD(P)-binding Rossmann-like Domain"/>
    <property type="match status" value="1"/>
</dbReference>
<protein>
    <recommendedName>
        <fullName evidence="1">shikimate dehydrogenase (NADP(+))</fullName>
        <ecNumber evidence="1">1.1.1.25</ecNumber>
    </recommendedName>
</protein>
<dbReference type="GO" id="GO:0005829">
    <property type="term" value="C:cytosol"/>
    <property type="evidence" value="ECO:0007669"/>
    <property type="project" value="TreeGrafter"/>
</dbReference>
<feature type="domain" description="Quinate/shikimate 5-dehydrogenase/glutamyl-tRNA reductase" evidence="6">
    <location>
        <begin position="116"/>
        <end position="192"/>
    </location>
</feature>
<dbReference type="GO" id="GO:0009423">
    <property type="term" value="P:chorismate biosynthetic process"/>
    <property type="evidence" value="ECO:0007669"/>
    <property type="project" value="UniProtKB-UniPathway"/>
</dbReference>
<keyword evidence="5" id="KW-0057">Aromatic amino acid biosynthesis</keyword>
<dbReference type="FunFam" id="3.40.50.10860:FF:000006">
    <property type="entry name" value="Shikimate dehydrogenase (NADP(+))"/>
    <property type="match status" value="1"/>
</dbReference>
<dbReference type="PANTHER" id="PTHR21089">
    <property type="entry name" value="SHIKIMATE DEHYDROGENASE"/>
    <property type="match status" value="1"/>
</dbReference>
<keyword evidence="2" id="KW-0028">Amino-acid biosynthesis</keyword>
<gene>
    <name evidence="9" type="ORF">MNB_SUP05-4-842</name>
</gene>
<dbReference type="GO" id="GO:0019632">
    <property type="term" value="P:shikimate metabolic process"/>
    <property type="evidence" value="ECO:0007669"/>
    <property type="project" value="InterPro"/>
</dbReference>
<dbReference type="Pfam" id="PF18317">
    <property type="entry name" value="SDH_C"/>
    <property type="match status" value="1"/>
</dbReference>
<evidence type="ECO:0000256" key="4">
    <source>
        <dbReference type="ARBA" id="ARBA00023002"/>
    </source>
</evidence>
<dbReference type="SUPFAM" id="SSF53223">
    <property type="entry name" value="Aminoacid dehydrogenase-like, N-terminal domain"/>
    <property type="match status" value="1"/>
</dbReference>
<keyword evidence="3" id="KW-0521">NADP</keyword>
<dbReference type="EMBL" id="FPHR01000010">
    <property type="protein sequence ID" value="SFV76912.1"/>
    <property type="molecule type" value="Genomic_DNA"/>
</dbReference>